<dbReference type="PROSITE" id="PS00108">
    <property type="entry name" value="PROTEIN_KINASE_ST"/>
    <property type="match status" value="1"/>
</dbReference>
<keyword evidence="5" id="KW-0808">Transferase</keyword>
<dbReference type="SUPFAM" id="SSF56112">
    <property type="entry name" value="Protein kinase-like (PK-like)"/>
    <property type="match status" value="1"/>
</dbReference>
<dbReference type="GO" id="GO:0004672">
    <property type="term" value="F:protein kinase activity"/>
    <property type="evidence" value="ECO:0007669"/>
    <property type="project" value="InterPro"/>
</dbReference>
<evidence type="ECO:0000256" key="2">
    <source>
        <dbReference type="ARBA" id="ARBA00022741"/>
    </source>
</evidence>
<evidence type="ECO:0000256" key="3">
    <source>
        <dbReference type="ARBA" id="ARBA00022840"/>
    </source>
</evidence>
<dbReference type="AlphaFoldDB" id="S3CFT2"/>
<dbReference type="HOGENOM" id="CLU_076146_0_0_1"/>
<evidence type="ECO:0000313" key="6">
    <source>
        <dbReference type="Proteomes" id="UP000016922"/>
    </source>
</evidence>
<dbReference type="RefSeq" id="XP_008088197.1">
    <property type="nucleotide sequence ID" value="XM_008090006.1"/>
</dbReference>
<feature type="domain" description="Protein kinase" evidence="4">
    <location>
        <begin position="1"/>
        <end position="308"/>
    </location>
</feature>
<evidence type="ECO:0000259" key="4">
    <source>
        <dbReference type="PROSITE" id="PS50011"/>
    </source>
</evidence>
<dbReference type="EMBL" id="KE145373">
    <property type="protein sequence ID" value="EPE24109.1"/>
    <property type="molecule type" value="Genomic_DNA"/>
</dbReference>
<evidence type="ECO:0000256" key="1">
    <source>
        <dbReference type="ARBA" id="ARBA00008874"/>
    </source>
</evidence>
<dbReference type="OrthoDB" id="5979581at2759"/>
<name>S3CFT2_GLAL2</name>
<protein>
    <submittedName>
        <fullName evidence="5">Protein kinase-like (PK-like)</fullName>
    </submittedName>
</protein>
<sequence>MASRFRLGQLIKGKANTYTITKPLHECIWLATSSQNEQPVIIKSVRHFRLQNKRDILQRFQSRTSALRPLIDEIQDQSVPPAIVLKYLDDDLMRASAAKRLTTLEIKQVAKRVLEALNVLHEDGFVHTDIKIDNVLVNYGKGASRFTDVELADCGNTVHISSPFANDCDVIGAPVWRSPEAQLQISWGTPTDIWSLRTLLITLIYGDSWFIFRPDVPADHEAYDLKILMRHHQFFGPFPLSYQDIADDEAIRIIMYVMRSVPPEKMRPFASAAESEIAKEDKVFILRIMRLDPRDRPTAGELLGDEWFKQV</sequence>
<dbReference type="SMART" id="SM00220">
    <property type="entry name" value="S_TKc"/>
    <property type="match status" value="1"/>
</dbReference>
<dbReference type="PANTHER" id="PTHR45832">
    <property type="entry name" value="SERINE/THREONINE-PROTEIN KINASE SAMKA-RELATED-RELATED"/>
    <property type="match status" value="1"/>
</dbReference>
<organism evidence="5 6">
    <name type="scientific">Glarea lozoyensis (strain ATCC 20868 / MF5171)</name>
    <dbReference type="NCBI Taxonomy" id="1116229"/>
    <lineage>
        <taxon>Eukaryota</taxon>
        <taxon>Fungi</taxon>
        <taxon>Dikarya</taxon>
        <taxon>Ascomycota</taxon>
        <taxon>Pezizomycotina</taxon>
        <taxon>Leotiomycetes</taxon>
        <taxon>Helotiales</taxon>
        <taxon>Helotiaceae</taxon>
        <taxon>Glarea</taxon>
    </lineage>
</organism>
<keyword evidence="5" id="KW-0418">Kinase</keyword>
<dbReference type="InterPro" id="IPR051931">
    <property type="entry name" value="PAK3-like"/>
</dbReference>
<dbReference type="PROSITE" id="PS50011">
    <property type="entry name" value="PROTEIN_KINASE_DOM"/>
    <property type="match status" value="1"/>
</dbReference>
<dbReference type="GeneID" id="19467010"/>
<dbReference type="eggNOG" id="KOG0578">
    <property type="taxonomic scope" value="Eukaryota"/>
</dbReference>
<comment type="similarity">
    <text evidence="1">Belongs to the protein kinase superfamily. STE Ser/Thr protein kinase family. STE20 subfamily.</text>
</comment>
<keyword evidence="6" id="KW-1185">Reference proteome</keyword>
<accession>S3CFT2</accession>
<dbReference type="STRING" id="1116229.S3CFT2"/>
<dbReference type="InterPro" id="IPR011009">
    <property type="entry name" value="Kinase-like_dom_sf"/>
</dbReference>
<dbReference type="PANTHER" id="PTHR45832:SF22">
    <property type="entry name" value="SERINE_THREONINE-PROTEIN KINASE SAMKA-RELATED"/>
    <property type="match status" value="1"/>
</dbReference>
<proteinExistence type="inferred from homology"/>
<dbReference type="OMA" id="ADHEEYE"/>
<dbReference type="Proteomes" id="UP000016922">
    <property type="component" value="Unassembled WGS sequence"/>
</dbReference>
<dbReference type="GO" id="GO:0005524">
    <property type="term" value="F:ATP binding"/>
    <property type="evidence" value="ECO:0007669"/>
    <property type="project" value="UniProtKB-KW"/>
</dbReference>
<dbReference type="Pfam" id="PF00069">
    <property type="entry name" value="Pkinase"/>
    <property type="match status" value="1"/>
</dbReference>
<reference evidence="5 6" key="1">
    <citation type="journal article" date="2013" name="BMC Genomics">
        <title>Genomics-driven discovery of the pneumocandin biosynthetic gene cluster in the fungus Glarea lozoyensis.</title>
        <authorList>
            <person name="Chen L."/>
            <person name="Yue Q."/>
            <person name="Zhang X."/>
            <person name="Xiang M."/>
            <person name="Wang C."/>
            <person name="Li S."/>
            <person name="Che Y."/>
            <person name="Ortiz-Lopez F.J."/>
            <person name="Bills G.F."/>
            <person name="Liu X."/>
            <person name="An Z."/>
        </authorList>
    </citation>
    <scope>NUCLEOTIDE SEQUENCE [LARGE SCALE GENOMIC DNA]</scope>
    <source>
        <strain evidence="6">ATCC 20868 / MF5171</strain>
    </source>
</reference>
<keyword evidence="3" id="KW-0067">ATP-binding</keyword>
<dbReference type="InterPro" id="IPR008271">
    <property type="entry name" value="Ser/Thr_kinase_AS"/>
</dbReference>
<keyword evidence="2" id="KW-0547">Nucleotide-binding</keyword>
<dbReference type="KEGG" id="glz:GLAREA_07959"/>
<dbReference type="InterPro" id="IPR000719">
    <property type="entry name" value="Prot_kinase_dom"/>
</dbReference>
<gene>
    <name evidence="5" type="ORF">GLAREA_07959</name>
</gene>
<evidence type="ECO:0000313" key="5">
    <source>
        <dbReference type="EMBL" id="EPE24109.1"/>
    </source>
</evidence>
<dbReference type="Gene3D" id="1.10.510.10">
    <property type="entry name" value="Transferase(Phosphotransferase) domain 1"/>
    <property type="match status" value="1"/>
</dbReference>